<gene>
    <name evidence="10" type="primary">tyrS</name>
    <name evidence="12" type="ORF">BXO512_11060</name>
    <name evidence="13" type="ORF">IXO792_21015</name>
</gene>
<evidence type="ECO:0000256" key="10">
    <source>
        <dbReference type="HAMAP-Rule" id="MF_02007"/>
    </source>
</evidence>
<dbReference type="EMBL" id="CP047493">
    <property type="protein sequence ID" value="UXW02963.1"/>
    <property type="molecule type" value="Genomic_DNA"/>
</dbReference>
<evidence type="ECO:0000256" key="1">
    <source>
        <dbReference type="ARBA" id="ARBA00011738"/>
    </source>
</evidence>
<keyword evidence="4 10" id="KW-0547">Nucleotide-binding</keyword>
<dbReference type="Gene3D" id="3.40.50.620">
    <property type="entry name" value="HUPs"/>
    <property type="match status" value="1"/>
</dbReference>
<comment type="similarity">
    <text evidence="10">Belongs to the class-I aminoacyl-tRNA synthetase family. TyrS type 2 subfamily.</text>
</comment>
<evidence type="ECO:0000256" key="4">
    <source>
        <dbReference type="ARBA" id="ARBA00022741"/>
    </source>
</evidence>
<evidence type="ECO:0000256" key="11">
    <source>
        <dbReference type="PROSITE-ProRule" id="PRU00182"/>
    </source>
</evidence>
<dbReference type="PANTHER" id="PTHR11766">
    <property type="entry name" value="TYROSYL-TRNA SYNTHETASE"/>
    <property type="match status" value="1"/>
</dbReference>
<dbReference type="Gene3D" id="3.10.290.10">
    <property type="entry name" value="RNA-binding S4 domain"/>
    <property type="match status" value="1"/>
</dbReference>
<dbReference type="Pfam" id="PF00579">
    <property type="entry name" value="tRNA-synt_1b"/>
    <property type="match status" value="1"/>
</dbReference>
<dbReference type="InterPro" id="IPR024088">
    <property type="entry name" value="Tyr-tRNA-ligase_bac-type"/>
</dbReference>
<dbReference type="PRINTS" id="PR01040">
    <property type="entry name" value="TRNASYNTHTYR"/>
</dbReference>
<dbReference type="InterPro" id="IPR002307">
    <property type="entry name" value="Tyr-tRNA-ligase"/>
</dbReference>
<accession>A0A854CL42</accession>
<keyword evidence="6 11" id="KW-0694">RNA-binding</keyword>
<dbReference type="PANTHER" id="PTHR11766:SF1">
    <property type="entry name" value="TYROSINE--TRNA LIGASE"/>
    <property type="match status" value="1"/>
</dbReference>
<dbReference type="InterPro" id="IPR002305">
    <property type="entry name" value="aa-tRNA-synth_Ic"/>
</dbReference>
<dbReference type="HAMAP" id="MF_02007">
    <property type="entry name" value="Tyr_tRNA_synth_type2"/>
    <property type="match status" value="1"/>
</dbReference>
<dbReference type="NCBIfam" id="TIGR00234">
    <property type="entry name" value="tyrS"/>
    <property type="match status" value="1"/>
</dbReference>
<dbReference type="RefSeq" id="WP_075239474.1">
    <property type="nucleotide sequence ID" value="NZ_CP019226.1"/>
</dbReference>
<dbReference type="SUPFAM" id="SSF55174">
    <property type="entry name" value="Alpha-L RNA-binding motif"/>
    <property type="match status" value="1"/>
</dbReference>
<dbReference type="InterPro" id="IPR014729">
    <property type="entry name" value="Rossmann-like_a/b/a_fold"/>
</dbReference>
<dbReference type="InterPro" id="IPR024108">
    <property type="entry name" value="Tyr-tRNA-ligase_bac_2"/>
</dbReference>
<reference evidence="13" key="3">
    <citation type="submission" date="2020-01" db="EMBL/GenBank/DDBJ databases">
        <title>Complete genome investigation of Xanthomonas oryzae strains.</title>
        <authorList>
            <person name="Kaur A."/>
            <person name="Bansal K."/>
            <person name="Patil P.B."/>
        </authorList>
    </citation>
    <scope>NUCLEOTIDE SEQUENCE</scope>
    <source>
        <strain evidence="13">IXO792</strain>
    </source>
</reference>
<dbReference type="InterPro" id="IPR001412">
    <property type="entry name" value="aa-tRNA-synth_I_CS"/>
</dbReference>
<dbReference type="GO" id="GO:0003723">
    <property type="term" value="F:RNA binding"/>
    <property type="evidence" value="ECO:0007669"/>
    <property type="project" value="UniProtKB-KW"/>
</dbReference>
<dbReference type="GO" id="GO:0005829">
    <property type="term" value="C:cytosol"/>
    <property type="evidence" value="ECO:0007669"/>
    <property type="project" value="TreeGrafter"/>
</dbReference>
<dbReference type="FunFam" id="3.10.290.10:FF:000022">
    <property type="entry name" value="Tyrosine--tRNA ligase"/>
    <property type="match status" value="1"/>
</dbReference>
<dbReference type="GO" id="GO:0004831">
    <property type="term" value="F:tyrosine-tRNA ligase activity"/>
    <property type="evidence" value="ECO:0007669"/>
    <property type="project" value="UniProtKB-UniRule"/>
</dbReference>
<dbReference type="CDD" id="cd00805">
    <property type="entry name" value="TyrRS_core"/>
    <property type="match status" value="1"/>
</dbReference>
<evidence type="ECO:0000256" key="2">
    <source>
        <dbReference type="ARBA" id="ARBA00022490"/>
    </source>
</evidence>
<dbReference type="EMBL" id="JXEA01000134">
    <property type="protein sequence ID" value="OLG91038.1"/>
    <property type="molecule type" value="Genomic_DNA"/>
</dbReference>
<keyword evidence="8 10" id="KW-0030">Aminoacyl-tRNA synthetase</keyword>
<reference evidence="13" key="2">
    <citation type="submission" date="2015-01" db="EMBL/GenBank/DDBJ databases">
        <authorList>
            <person name="Midha S."/>
            <person name="Anil M.G."/>
            <person name="Mishra D."/>
            <person name="Brahma K."/>
            <person name="Laha G.S."/>
            <person name="Sundaram R.M."/>
            <person name="Sonti R.V."/>
            <person name="Patil P.B."/>
        </authorList>
    </citation>
    <scope>NUCLEOTIDE SEQUENCE</scope>
    <source>
        <strain evidence="13">IXO792</strain>
    </source>
</reference>
<evidence type="ECO:0000256" key="7">
    <source>
        <dbReference type="ARBA" id="ARBA00022917"/>
    </source>
</evidence>
<dbReference type="SUPFAM" id="SSF52374">
    <property type="entry name" value="Nucleotidylyl transferase"/>
    <property type="match status" value="1"/>
</dbReference>
<dbReference type="AlphaFoldDB" id="A0A854CL42"/>
<sequence length="403" mass="44456">MTTLDESLALIGRGAEEILKLDQLEARLTSGVPLRVKAGFDPTAPDLHLGHTVLLNKMRQFQQLGHQVIFLIGDFTGMIGDPSGKNATRKPLSREDVLANARTYEEQVFKILDRERTEVRFNSEWFGQMSAADMIKLSAQHTVARMLERDDFAKRFGSQQPIAIHEFLYPLVQGYDSVALRADVELGGTDQKFNLLMGRGLQEHYGQAPQIVLTMPLLEGLDGVAKMSKSLGNYIGINEPAIDIVTKTMKIGDELTWRWIDLLSLDISVAEAVRLKEQVTSGELHPREVKLRLARELATRFHDAATAEQAIAGWHAVVTGQGDTSLLPLQEVVVPAEGLRIASLLTAAGLTPSNSEATRKLKERAVKIDGEVLEDATRVFTQGFEGVIQVGKRNFARVSLVIG</sequence>
<feature type="short sequence motif" description="'HIGH' region" evidence="10">
    <location>
        <begin position="42"/>
        <end position="51"/>
    </location>
</feature>
<dbReference type="FunFam" id="3.40.50.620:FF:000061">
    <property type="entry name" value="Tyrosine--tRNA ligase"/>
    <property type="match status" value="1"/>
</dbReference>
<comment type="catalytic activity">
    <reaction evidence="9 10">
        <text>tRNA(Tyr) + L-tyrosine + ATP = L-tyrosyl-tRNA(Tyr) + AMP + diphosphate + H(+)</text>
        <dbReference type="Rhea" id="RHEA:10220"/>
        <dbReference type="Rhea" id="RHEA-COMP:9706"/>
        <dbReference type="Rhea" id="RHEA-COMP:9707"/>
        <dbReference type="ChEBI" id="CHEBI:15378"/>
        <dbReference type="ChEBI" id="CHEBI:30616"/>
        <dbReference type="ChEBI" id="CHEBI:33019"/>
        <dbReference type="ChEBI" id="CHEBI:58315"/>
        <dbReference type="ChEBI" id="CHEBI:78442"/>
        <dbReference type="ChEBI" id="CHEBI:78536"/>
        <dbReference type="ChEBI" id="CHEBI:456215"/>
        <dbReference type="EC" id="6.1.1.1"/>
    </reaction>
</comment>
<dbReference type="Gene3D" id="1.10.240.10">
    <property type="entry name" value="Tyrosyl-Transfer RNA Synthetase"/>
    <property type="match status" value="1"/>
</dbReference>
<dbReference type="PROSITE" id="PS50889">
    <property type="entry name" value="S4"/>
    <property type="match status" value="1"/>
</dbReference>
<reference evidence="12" key="1">
    <citation type="submission" date="2015-01" db="EMBL/GenBank/DDBJ databases">
        <title>Population genomics of rice bacterial leaf blight strains from India.</title>
        <authorList>
            <person name="Midha S."/>
            <person name="Anil M.G."/>
            <person name="Mishra D."/>
            <person name="Brahma K."/>
            <person name="Laha G.S."/>
            <person name="Sundaram R.M."/>
            <person name="Sonti R.V."/>
            <person name="Patil P.B."/>
        </authorList>
    </citation>
    <scope>NUCLEOTIDE SEQUENCE</scope>
    <source>
        <strain evidence="12">BXO512</strain>
    </source>
</reference>
<comment type="subcellular location">
    <subcellularLocation>
        <location evidence="10">Cytoplasm</location>
    </subcellularLocation>
</comment>
<keyword evidence="7 10" id="KW-0648">Protein biosynthesis</keyword>
<evidence type="ECO:0000313" key="12">
    <source>
        <dbReference type="EMBL" id="OLG91038.1"/>
    </source>
</evidence>
<dbReference type="Proteomes" id="UP000187097">
    <property type="component" value="Chromosome"/>
</dbReference>
<proteinExistence type="inferred from homology"/>
<organism evidence="12">
    <name type="scientific">Xanthomonas oryzae pv. oryzae</name>
    <dbReference type="NCBI Taxonomy" id="64187"/>
    <lineage>
        <taxon>Bacteria</taxon>
        <taxon>Pseudomonadati</taxon>
        <taxon>Pseudomonadota</taxon>
        <taxon>Gammaproteobacteria</taxon>
        <taxon>Lysobacterales</taxon>
        <taxon>Lysobacteraceae</taxon>
        <taxon>Xanthomonas</taxon>
    </lineage>
</organism>
<dbReference type="PROSITE" id="PS00178">
    <property type="entry name" value="AA_TRNA_LIGASE_I"/>
    <property type="match status" value="1"/>
</dbReference>
<dbReference type="InterPro" id="IPR036986">
    <property type="entry name" value="S4_RNA-bd_sf"/>
</dbReference>
<evidence type="ECO:0000313" key="13">
    <source>
        <dbReference type="EMBL" id="UXW02963.1"/>
    </source>
</evidence>
<dbReference type="GO" id="GO:0005524">
    <property type="term" value="F:ATP binding"/>
    <property type="evidence" value="ECO:0007669"/>
    <property type="project" value="UniProtKB-UniRule"/>
</dbReference>
<feature type="short sequence motif" description="'KMSKS' region" evidence="10">
    <location>
        <begin position="226"/>
        <end position="230"/>
    </location>
</feature>
<evidence type="ECO:0000256" key="8">
    <source>
        <dbReference type="ARBA" id="ARBA00023146"/>
    </source>
</evidence>
<feature type="binding site" evidence="10">
    <location>
        <position position="229"/>
    </location>
    <ligand>
        <name>ATP</name>
        <dbReference type="ChEBI" id="CHEBI:30616"/>
    </ligand>
</feature>
<evidence type="ECO:0000256" key="3">
    <source>
        <dbReference type="ARBA" id="ARBA00022598"/>
    </source>
</evidence>
<name>A0A854CL42_XANOO</name>
<dbReference type="GO" id="GO:0006437">
    <property type="term" value="P:tyrosyl-tRNA aminoacylation"/>
    <property type="evidence" value="ECO:0007669"/>
    <property type="project" value="UniProtKB-UniRule"/>
</dbReference>
<evidence type="ECO:0000256" key="5">
    <source>
        <dbReference type="ARBA" id="ARBA00022840"/>
    </source>
</evidence>
<keyword evidence="2 10" id="KW-0963">Cytoplasm</keyword>
<comment type="function">
    <text evidence="10">Catalyzes the attachment of tyrosine to tRNA(Tyr) in a two-step reaction: tyrosine is first activated by ATP to form Tyr-AMP and then transferred to the acceptor end of tRNA(Tyr).</text>
</comment>
<keyword evidence="3 10" id="KW-0436">Ligase</keyword>
<keyword evidence="5 10" id="KW-0067">ATP-binding</keyword>
<comment type="subunit">
    <text evidence="1 10">Homodimer.</text>
</comment>
<dbReference type="EC" id="6.1.1.1" evidence="10"/>
<protein>
    <recommendedName>
        <fullName evidence="10">Tyrosine--tRNA ligase</fullName>
        <ecNumber evidence="10">6.1.1.1</ecNumber>
    </recommendedName>
    <alternativeName>
        <fullName evidence="10">Tyrosyl-tRNA synthetase</fullName>
        <shortName evidence="10">TyrRS</shortName>
    </alternativeName>
</protein>
<evidence type="ECO:0000256" key="9">
    <source>
        <dbReference type="ARBA" id="ARBA00048248"/>
    </source>
</evidence>
<evidence type="ECO:0000256" key="6">
    <source>
        <dbReference type="ARBA" id="ARBA00022884"/>
    </source>
</evidence>